<evidence type="ECO:0000313" key="3">
    <source>
        <dbReference type="Proteomes" id="UP000030428"/>
    </source>
</evidence>
<evidence type="ECO:0000313" key="2">
    <source>
        <dbReference type="EMBL" id="KHD07629.1"/>
    </source>
</evidence>
<dbReference type="Proteomes" id="UP000030428">
    <property type="component" value="Unassembled WGS sequence"/>
</dbReference>
<feature type="region of interest" description="Disordered" evidence="1">
    <location>
        <begin position="1"/>
        <end position="24"/>
    </location>
</feature>
<protein>
    <submittedName>
        <fullName evidence="2">Uncharacterized protein</fullName>
    </submittedName>
</protein>
<reference evidence="2 3" key="1">
    <citation type="journal article" date="2016" name="Front. Microbiol.">
        <title>Single-Cell (Meta-)Genomics of a Dimorphic Candidatus Thiomargarita nelsonii Reveals Genomic Plasticity.</title>
        <authorList>
            <person name="Flood B.E."/>
            <person name="Fliss P."/>
            <person name="Jones D.S."/>
            <person name="Dick G.J."/>
            <person name="Jain S."/>
            <person name="Kaster A.K."/>
            <person name="Winkel M."/>
            <person name="Mussmann M."/>
            <person name="Bailey J."/>
        </authorList>
    </citation>
    <scope>NUCLEOTIDE SEQUENCE [LARGE SCALE GENOMIC DNA]</scope>
    <source>
        <strain evidence="2">Hydrate Ridge</strain>
    </source>
</reference>
<evidence type="ECO:0000256" key="1">
    <source>
        <dbReference type="SAM" id="MobiDB-lite"/>
    </source>
</evidence>
<dbReference type="AlphaFoldDB" id="A0A0A6PNC9"/>
<comment type="caution">
    <text evidence="2">The sequence shown here is derived from an EMBL/GenBank/DDBJ whole genome shotgun (WGS) entry which is preliminary data.</text>
</comment>
<accession>A0A0A6PNC9</accession>
<name>A0A0A6PNC9_9GAMM</name>
<organism evidence="2 3">
    <name type="scientific">Candidatus Thiomargarita nelsonii</name>
    <dbReference type="NCBI Taxonomy" id="1003181"/>
    <lineage>
        <taxon>Bacteria</taxon>
        <taxon>Pseudomonadati</taxon>
        <taxon>Pseudomonadota</taxon>
        <taxon>Gammaproteobacteria</taxon>
        <taxon>Thiotrichales</taxon>
        <taxon>Thiotrichaceae</taxon>
        <taxon>Thiomargarita</taxon>
    </lineage>
</organism>
<keyword evidence="3" id="KW-1185">Reference proteome</keyword>
<gene>
    <name evidence="2" type="ORF">PN36_04040</name>
</gene>
<sequence length="150" mass="16144">MTNRQRPCDPASGDGPTSATDPRATCRIVTGTPVAVGTSANTIKCQGGRLVVQNNNSGPDRECTQRHEEQHKRDWETRYGPDLCVGVTNGHLPVGGDGYAEFLRQSECRAYQVGKSCRQTLLATASAADRPLIQRAIVRDDAQLGSNSCT</sequence>
<proteinExistence type="predicted"/>
<dbReference type="EMBL" id="JSZA02000011">
    <property type="protein sequence ID" value="KHD07629.1"/>
    <property type="molecule type" value="Genomic_DNA"/>
</dbReference>